<gene>
    <name evidence="1" type="ordered locus">AMEC673_10725</name>
</gene>
<dbReference type="RefSeq" id="WP_014949701.1">
    <property type="nucleotide sequence ID" value="NC_018678.1"/>
</dbReference>
<sequence length="116" mass="12710">MKHKIICSLFSIAIFTSGLFLGAYISTSAGASSNSTELYSSIIHLSSVHQQIENGELENAKQAICSFVRTRIELLELGHQILNENRAKEVMVLKQSMEKMLSNTSQASTSLAETCV</sequence>
<dbReference type="KEGG" id="amg:AMEC673_10725"/>
<reference evidence="2" key="1">
    <citation type="journal article" date="2012" name="Sci. Rep.">
        <title>Genomes of surface isolates of Alteromonas macleodii: the life of a widespread marine opportunistic copiotroph.</title>
        <authorList>
            <person name="Lopez-Perez M."/>
            <person name="Gonzaga A."/>
            <person name="Martin-Cuadrado A.B."/>
            <person name="Onyshchenko O."/>
            <person name="Ghavidel A."/>
            <person name="Ghai R."/>
            <person name="Rodriguez-Valera F."/>
        </authorList>
    </citation>
    <scope>NUCLEOTIDE SEQUENCE [LARGE SCALE GENOMIC DNA]</scope>
    <source>
        <strain evidence="2">English Channel 673</strain>
    </source>
</reference>
<dbReference type="AlphaFoldDB" id="A0AB32ZZJ5"/>
<organism evidence="1 2">
    <name type="scientific">Alteromonas macleodii (strain English Channel 673)</name>
    <dbReference type="NCBI Taxonomy" id="1004788"/>
    <lineage>
        <taxon>Bacteria</taxon>
        <taxon>Pseudomonadati</taxon>
        <taxon>Pseudomonadota</taxon>
        <taxon>Gammaproteobacteria</taxon>
        <taxon>Alteromonadales</taxon>
        <taxon>Alteromonadaceae</taxon>
        <taxon>Alteromonas/Salinimonas group</taxon>
        <taxon>Alteromonas</taxon>
    </lineage>
</organism>
<evidence type="ECO:0000313" key="2">
    <source>
        <dbReference type="Proteomes" id="UP000006296"/>
    </source>
</evidence>
<name>A0AB32ZZJ5_ALTME</name>
<accession>A0AB32ZZJ5</accession>
<proteinExistence type="predicted"/>
<protein>
    <submittedName>
        <fullName evidence="1">Uncharacterized protein</fullName>
    </submittedName>
</protein>
<evidence type="ECO:0000313" key="1">
    <source>
        <dbReference type="EMBL" id="AFT74837.1"/>
    </source>
</evidence>
<dbReference type="Proteomes" id="UP000006296">
    <property type="component" value="Chromosome"/>
</dbReference>
<dbReference type="EMBL" id="CP003844">
    <property type="protein sequence ID" value="AFT74837.1"/>
    <property type="molecule type" value="Genomic_DNA"/>
</dbReference>